<evidence type="ECO:0000256" key="3">
    <source>
        <dbReference type="ARBA" id="ARBA00022777"/>
    </source>
</evidence>
<name>A0A1Y6K1K2_9CHLR</name>
<dbReference type="CDD" id="cd07995">
    <property type="entry name" value="TPK"/>
    <property type="match status" value="1"/>
</dbReference>
<dbReference type="GO" id="GO:0016301">
    <property type="term" value="F:kinase activity"/>
    <property type="evidence" value="ECO:0007669"/>
    <property type="project" value="UniProtKB-KW"/>
</dbReference>
<keyword evidence="4" id="KW-0067">ATP-binding</keyword>
<dbReference type="InterPro" id="IPR036371">
    <property type="entry name" value="TPK_B1-bd_sf"/>
</dbReference>
<dbReference type="Proteomes" id="UP000195514">
    <property type="component" value="Chromosome I"/>
</dbReference>
<dbReference type="GO" id="GO:0009229">
    <property type="term" value="P:thiamine diphosphate biosynthetic process"/>
    <property type="evidence" value="ECO:0007669"/>
    <property type="project" value="InterPro"/>
</dbReference>
<dbReference type="EC" id="2.7.6.2" evidence="5"/>
<dbReference type="RefSeq" id="WP_087861498.1">
    <property type="nucleotide sequence ID" value="NZ_LT859958.1"/>
</dbReference>
<gene>
    <name evidence="7" type="primary">thiN</name>
    <name evidence="7" type="ORF">CFX1CAM_0506</name>
</gene>
<dbReference type="SUPFAM" id="SSF63999">
    <property type="entry name" value="Thiamin pyrophosphokinase, catalytic domain"/>
    <property type="match status" value="1"/>
</dbReference>
<reference evidence="8" key="1">
    <citation type="submission" date="2017-05" db="EMBL/GenBank/DDBJ databases">
        <authorList>
            <person name="Kirkegaard R."/>
            <person name="Mcilroy J S."/>
        </authorList>
    </citation>
    <scope>NUCLEOTIDE SEQUENCE [LARGE SCALE GENOMIC DNA]</scope>
</reference>
<evidence type="ECO:0000256" key="1">
    <source>
        <dbReference type="ARBA" id="ARBA00022679"/>
    </source>
</evidence>
<feature type="domain" description="Thiamin pyrophosphokinase thiamin-binding" evidence="6">
    <location>
        <begin position="151"/>
        <end position="210"/>
    </location>
</feature>
<organism evidence="7 8">
    <name type="scientific">Candidatus Brevifilum fermentans</name>
    <dbReference type="NCBI Taxonomy" id="1986204"/>
    <lineage>
        <taxon>Bacteria</taxon>
        <taxon>Bacillati</taxon>
        <taxon>Chloroflexota</taxon>
        <taxon>Anaerolineae</taxon>
        <taxon>Anaerolineales</taxon>
        <taxon>Anaerolineaceae</taxon>
        <taxon>Candidatus Brevifilum</taxon>
    </lineage>
</organism>
<protein>
    <recommendedName>
        <fullName evidence="5">Thiamine diphosphokinase</fullName>
        <ecNumber evidence="5">2.7.6.2</ecNumber>
    </recommendedName>
</protein>
<evidence type="ECO:0000256" key="2">
    <source>
        <dbReference type="ARBA" id="ARBA00022741"/>
    </source>
</evidence>
<keyword evidence="1 7" id="KW-0808">Transferase</keyword>
<dbReference type="OrthoDB" id="9804377at2"/>
<evidence type="ECO:0000256" key="5">
    <source>
        <dbReference type="NCBIfam" id="TIGR01378"/>
    </source>
</evidence>
<dbReference type="PANTHER" id="PTHR41299:SF1">
    <property type="entry name" value="THIAMINE PYROPHOSPHOKINASE"/>
    <property type="match status" value="1"/>
</dbReference>
<dbReference type="KEGG" id="abat:CFX1CAM_0506"/>
<dbReference type="InterPro" id="IPR007371">
    <property type="entry name" value="TPK_catalytic"/>
</dbReference>
<dbReference type="PANTHER" id="PTHR41299">
    <property type="entry name" value="THIAMINE PYROPHOSPHOKINASE"/>
    <property type="match status" value="1"/>
</dbReference>
<evidence type="ECO:0000313" key="7">
    <source>
        <dbReference type="EMBL" id="SMX53572.1"/>
    </source>
</evidence>
<dbReference type="AlphaFoldDB" id="A0A1Y6K1K2"/>
<keyword evidence="8" id="KW-1185">Reference proteome</keyword>
<dbReference type="GO" id="GO:0005524">
    <property type="term" value="F:ATP binding"/>
    <property type="evidence" value="ECO:0007669"/>
    <property type="project" value="UniProtKB-KW"/>
</dbReference>
<evidence type="ECO:0000313" key="8">
    <source>
        <dbReference type="Proteomes" id="UP000195514"/>
    </source>
</evidence>
<dbReference type="SUPFAM" id="SSF63862">
    <property type="entry name" value="Thiamin pyrophosphokinase, substrate-binding domain"/>
    <property type="match status" value="1"/>
</dbReference>
<dbReference type="GO" id="GO:0006772">
    <property type="term" value="P:thiamine metabolic process"/>
    <property type="evidence" value="ECO:0007669"/>
    <property type="project" value="UniProtKB-UniRule"/>
</dbReference>
<dbReference type="GO" id="GO:0030975">
    <property type="term" value="F:thiamine binding"/>
    <property type="evidence" value="ECO:0007669"/>
    <property type="project" value="InterPro"/>
</dbReference>
<keyword evidence="2" id="KW-0547">Nucleotide-binding</keyword>
<evidence type="ECO:0000256" key="4">
    <source>
        <dbReference type="ARBA" id="ARBA00022840"/>
    </source>
</evidence>
<dbReference type="Pfam" id="PF04265">
    <property type="entry name" value="TPK_B1_binding"/>
    <property type="match status" value="1"/>
</dbReference>
<keyword evidence="3 7" id="KW-0418">Kinase</keyword>
<proteinExistence type="predicted"/>
<dbReference type="Gene3D" id="3.40.50.10240">
    <property type="entry name" value="Thiamin pyrophosphokinase, catalytic domain"/>
    <property type="match status" value="1"/>
</dbReference>
<dbReference type="InterPro" id="IPR053149">
    <property type="entry name" value="TPK"/>
</dbReference>
<evidence type="ECO:0000259" key="6">
    <source>
        <dbReference type="SMART" id="SM00983"/>
    </source>
</evidence>
<dbReference type="InterPro" id="IPR036759">
    <property type="entry name" value="TPK_catalytic_sf"/>
</dbReference>
<dbReference type="EMBL" id="LT859958">
    <property type="protein sequence ID" value="SMX53572.1"/>
    <property type="molecule type" value="Genomic_DNA"/>
</dbReference>
<accession>A0A1Y6K1K2</accession>
<dbReference type="InterPro" id="IPR007373">
    <property type="entry name" value="Thiamin_PyroPKinase_B1-bd"/>
</dbReference>
<dbReference type="SMART" id="SM00983">
    <property type="entry name" value="TPK_B1_binding"/>
    <property type="match status" value="1"/>
</dbReference>
<sequence length="221" mass="24187">MTHNPIRVFLFVNGELPEPDKIRTALQNTDYLIAVDGGLRHLVNLGLTPHMVIGDLDSADPDAVQRLRLIGVEIRTFPTDKDETDLHLALDAALELAPDMIRVVAALGGRLDQTLANIFLLTRPDLAEVDIRLIDGHSEVFLIRKSANFSGEVGQRVSLLPLNGPVTGIHTEGLRYSLNNGTLFPDNTLGISNEMNAPTARISIQSGLLLCIHETRSVFTK</sequence>
<dbReference type="NCBIfam" id="TIGR01378">
    <property type="entry name" value="thi_PPkinase"/>
    <property type="match status" value="1"/>
</dbReference>
<dbReference type="GO" id="GO:0004788">
    <property type="term" value="F:thiamine diphosphokinase activity"/>
    <property type="evidence" value="ECO:0007669"/>
    <property type="project" value="UniProtKB-UniRule"/>
</dbReference>
<dbReference type="Pfam" id="PF04263">
    <property type="entry name" value="TPK_catalytic"/>
    <property type="match status" value="1"/>
</dbReference>
<dbReference type="InterPro" id="IPR006282">
    <property type="entry name" value="Thi_PPkinase"/>
</dbReference>